<dbReference type="PROSITE" id="PS00058">
    <property type="entry name" value="DNA_MISMATCH_REPAIR_1"/>
    <property type="match status" value="1"/>
</dbReference>
<reference evidence="7 8" key="1">
    <citation type="submission" date="2019-07" db="EMBL/GenBank/DDBJ databases">
        <title>Whole genome shotgun sequence of Cerasibacillus quisquiliarum NBRC 102429.</title>
        <authorList>
            <person name="Hosoyama A."/>
            <person name="Uohara A."/>
            <person name="Ohji S."/>
            <person name="Ichikawa N."/>
        </authorList>
    </citation>
    <scope>NUCLEOTIDE SEQUENCE [LARGE SCALE GENOMIC DNA]</scope>
    <source>
        <strain evidence="7 8">NBRC 102429</strain>
    </source>
</reference>
<evidence type="ECO:0000313" key="8">
    <source>
        <dbReference type="Proteomes" id="UP000321491"/>
    </source>
</evidence>
<comment type="similarity">
    <text evidence="1 4">Belongs to the DNA mismatch repair MutL/HexB family.</text>
</comment>
<dbReference type="InterPro" id="IPR036890">
    <property type="entry name" value="HATPase_C_sf"/>
</dbReference>
<dbReference type="RefSeq" id="WP_146935830.1">
    <property type="nucleotide sequence ID" value="NZ_BJXW01000008.1"/>
</dbReference>
<dbReference type="SUPFAM" id="SSF55874">
    <property type="entry name" value="ATPase domain of HSP90 chaperone/DNA topoisomerase II/histidine kinase"/>
    <property type="match status" value="1"/>
</dbReference>
<dbReference type="InterPro" id="IPR020568">
    <property type="entry name" value="Ribosomal_Su5_D2-typ_SF"/>
</dbReference>
<dbReference type="InterPro" id="IPR042121">
    <property type="entry name" value="MutL_C_regsub"/>
</dbReference>
<evidence type="ECO:0000256" key="2">
    <source>
        <dbReference type="ARBA" id="ARBA00022763"/>
    </source>
</evidence>
<dbReference type="Gene3D" id="3.30.565.10">
    <property type="entry name" value="Histidine kinase-like ATPase, C-terminal domain"/>
    <property type="match status" value="1"/>
</dbReference>
<evidence type="ECO:0000259" key="5">
    <source>
        <dbReference type="SMART" id="SM00853"/>
    </source>
</evidence>
<dbReference type="PANTHER" id="PTHR10073:SF12">
    <property type="entry name" value="DNA MISMATCH REPAIR PROTEIN MLH1"/>
    <property type="match status" value="1"/>
</dbReference>
<dbReference type="Gene3D" id="3.30.1540.20">
    <property type="entry name" value="MutL, C-terminal domain, dimerisation subdomain"/>
    <property type="match status" value="1"/>
</dbReference>
<feature type="domain" description="MutL C-terminal dimerisation" evidence="5">
    <location>
        <begin position="423"/>
        <end position="565"/>
    </location>
</feature>
<proteinExistence type="inferred from homology"/>
<organism evidence="7 8">
    <name type="scientific">Cerasibacillus quisquiliarum</name>
    <dbReference type="NCBI Taxonomy" id="227865"/>
    <lineage>
        <taxon>Bacteria</taxon>
        <taxon>Bacillati</taxon>
        <taxon>Bacillota</taxon>
        <taxon>Bacilli</taxon>
        <taxon>Bacillales</taxon>
        <taxon>Bacillaceae</taxon>
        <taxon>Cerasibacillus</taxon>
    </lineage>
</organism>
<dbReference type="NCBIfam" id="TIGR00585">
    <property type="entry name" value="mutl"/>
    <property type="match status" value="1"/>
</dbReference>
<dbReference type="OrthoDB" id="9763467at2"/>
<gene>
    <name evidence="4 7" type="primary">mutL</name>
    <name evidence="7" type="ORF">CQU01_07450</name>
</gene>
<dbReference type="Proteomes" id="UP000321491">
    <property type="component" value="Unassembled WGS sequence"/>
</dbReference>
<dbReference type="InterPro" id="IPR014790">
    <property type="entry name" value="MutL_C"/>
</dbReference>
<dbReference type="GO" id="GO:0005524">
    <property type="term" value="F:ATP binding"/>
    <property type="evidence" value="ECO:0007669"/>
    <property type="project" value="InterPro"/>
</dbReference>
<dbReference type="Pfam" id="PF01119">
    <property type="entry name" value="DNA_mis_repair"/>
    <property type="match status" value="1"/>
</dbReference>
<evidence type="ECO:0000313" key="7">
    <source>
        <dbReference type="EMBL" id="GEN30507.1"/>
    </source>
</evidence>
<dbReference type="InterPro" id="IPR037198">
    <property type="entry name" value="MutL_C_sf"/>
</dbReference>
<dbReference type="InterPro" id="IPR038973">
    <property type="entry name" value="MutL/Mlh/Pms-like"/>
</dbReference>
<sequence>MAIIQMPESLANMIAAGEVVERPASVVKELVENSIDANSSWIKVELKEAGIQEIKVTDNGDGISDTDCEKAFLRHATSKIKDENDLFRVHTLGFRGEALASIASVSRLTLKTSTGDKASTYLVLEGGQIKEKNISDARKGTEITVKDLFFNTPARLKYLKTLHTELGHVTDVMNRLAFSHPDIRFDVTHNGKQLFQTSGSGDLLQVIRDVYGMNVAKSMLPIKKETLDFYITGYIGKPEITRSNRNFMTIIVNGRYIKNYLLTQSIIRAYDTLLMIGRFPIAVISIEMDPYLVDFNVHPAKLEARFSKEKDLMIAIEKVIREQFQKETLIPTIRSKPTKTQSIQYKMDFPVNESKQIPLIQESKQPTIDLVKHHEVNKKEQAAKEKEKPTNDIATNELPTRLNANTMTENVEQQKHRVPSMYPIGQLHGTYILAQNETGLYMIDQHAAQERIKFEYYKKKLSQPDSMVQELLLPLTFEFSKQEAIFIKTYQEKLQEIGLFFEPFGEQTFVIRSYPSWFPEGYAEQVIREIVDQVIEQGKVDIASLRQDMAALMSCKRSIKANHYLNQDEMFQLLEDLRSTTDPFTCPHGRPIIIHFTTYEIEKMFKRIQ</sequence>
<comment type="function">
    <text evidence="4">This protein is involved in the repair of mismatches in DNA. It is required for dam-dependent methyl-directed DNA mismatch repair. May act as a 'molecular matchmaker', a protein that promotes the formation of a stable complex between two or more DNA-binding proteins in an ATP-dependent manner without itself being part of a final effector complex.</text>
</comment>
<dbReference type="InterPro" id="IPR014762">
    <property type="entry name" value="DNA_mismatch_repair_CS"/>
</dbReference>
<dbReference type="CDD" id="cd00782">
    <property type="entry name" value="MutL_Trans"/>
    <property type="match status" value="1"/>
</dbReference>
<protein>
    <recommendedName>
        <fullName evidence="4">DNA mismatch repair protein MutL</fullName>
    </recommendedName>
</protein>
<feature type="domain" description="DNA mismatch repair protein S5" evidence="6">
    <location>
        <begin position="207"/>
        <end position="325"/>
    </location>
</feature>
<keyword evidence="2 4" id="KW-0227">DNA damage</keyword>
<dbReference type="NCBIfam" id="NF000950">
    <property type="entry name" value="PRK00095.1-3"/>
    <property type="match status" value="1"/>
</dbReference>
<dbReference type="FunFam" id="3.30.565.10:FF:000003">
    <property type="entry name" value="DNA mismatch repair endonuclease MutL"/>
    <property type="match status" value="1"/>
</dbReference>
<dbReference type="HAMAP" id="MF_00149">
    <property type="entry name" value="DNA_mis_repair"/>
    <property type="match status" value="1"/>
</dbReference>
<dbReference type="Pfam" id="PF08676">
    <property type="entry name" value="MutL_C"/>
    <property type="match status" value="1"/>
</dbReference>
<dbReference type="GO" id="GO:0140664">
    <property type="term" value="F:ATP-dependent DNA damage sensor activity"/>
    <property type="evidence" value="ECO:0007669"/>
    <property type="project" value="InterPro"/>
</dbReference>
<dbReference type="GO" id="GO:0030983">
    <property type="term" value="F:mismatched DNA binding"/>
    <property type="evidence" value="ECO:0007669"/>
    <property type="project" value="InterPro"/>
</dbReference>
<dbReference type="GO" id="GO:0006298">
    <property type="term" value="P:mismatch repair"/>
    <property type="evidence" value="ECO:0007669"/>
    <property type="project" value="UniProtKB-UniRule"/>
</dbReference>
<dbReference type="SMART" id="SM01340">
    <property type="entry name" value="DNA_mis_repair"/>
    <property type="match status" value="1"/>
</dbReference>
<dbReference type="Gene3D" id="3.30.1370.100">
    <property type="entry name" value="MutL, C-terminal domain, regulatory subdomain"/>
    <property type="match status" value="1"/>
</dbReference>
<dbReference type="PANTHER" id="PTHR10073">
    <property type="entry name" value="DNA MISMATCH REPAIR PROTEIN MLH, PMS, MUTL"/>
    <property type="match status" value="1"/>
</dbReference>
<dbReference type="SMART" id="SM00853">
    <property type="entry name" value="MutL_C"/>
    <property type="match status" value="1"/>
</dbReference>
<evidence type="ECO:0000256" key="1">
    <source>
        <dbReference type="ARBA" id="ARBA00006082"/>
    </source>
</evidence>
<evidence type="ECO:0000256" key="4">
    <source>
        <dbReference type="HAMAP-Rule" id="MF_00149"/>
    </source>
</evidence>
<dbReference type="InterPro" id="IPR020667">
    <property type="entry name" value="DNA_mismatch_repair_MutL"/>
</dbReference>
<dbReference type="SUPFAM" id="SSF118116">
    <property type="entry name" value="DNA mismatch repair protein MutL"/>
    <property type="match status" value="1"/>
</dbReference>
<dbReference type="InterPro" id="IPR014721">
    <property type="entry name" value="Ribsml_uS5_D2-typ_fold_subgr"/>
</dbReference>
<dbReference type="AlphaFoldDB" id="A0A511UVA2"/>
<dbReference type="GO" id="GO:0032300">
    <property type="term" value="C:mismatch repair complex"/>
    <property type="evidence" value="ECO:0007669"/>
    <property type="project" value="InterPro"/>
</dbReference>
<evidence type="ECO:0000256" key="3">
    <source>
        <dbReference type="ARBA" id="ARBA00023204"/>
    </source>
</evidence>
<dbReference type="GO" id="GO:0016887">
    <property type="term" value="F:ATP hydrolysis activity"/>
    <property type="evidence" value="ECO:0007669"/>
    <property type="project" value="InterPro"/>
</dbReference>
<dbReference type="CDD" id="cd16926">
    <property type="entry name" value="HATPase_MutL-MLH-PMS-like"/>
    <property type="match status" value="1"/>
</dbReference>
<keyword evidence="3 4" id="KW-0234">DNA repair</keyword>
<dbReference type="InterPro" id="IPR013507">
    <property type="entry name" value="DNA_mismatch_S5_2-like"/>
</dbReference>
<comment type="caution">
    <text evidence="7">The sequence shown here is derived from an EMBL/GenBank/DDBJ whole genome shotgun (WGS) entry which is preliminary data.</text>
</comment>
<accession>A0A511UVA2</accession>
<dbReference type="EMBL" id="BJXW01000008">
    <property type="protein sequence ID" value="GEN30507.1"/>
    <property type="molecule type" value="Genomic_DNA"/>
</dbReference>
<dbReference type="Pfam" id="PF13589">
    <property type="entry name" value="HATPase_c_3"/>
    <property type="match status" value="1"/>
</dbReference>
<dbReference type="Gene3D" id="3.30.230.10">
    <property type="match status" value="1"/>
</dbReference>
<dbReference type="InterPro" id="IPR002099">
    <property type="entry name" value="MutL/Mlh/PMS"/>
</dbReference>
<name>A0A511UVA2_9BACI</name>
<evidence type="ECO:0000259" key="6">
    <source>
        <dbReference type="SMART" id="SM01340"/>
    </source>
</evidence>
<keyword evidence="8" id="KW-1185">Reference proteome</keyword>
<dbReference type="SUPFAM" id="SSF54211">
    <property type="entry name" value="Ribosomal protein S5 domain 2-like"/>
    <property type="match status" value="1"/>
</dbReference>
<dbReference type="InterPro" id="IPR042120">
    <property type="entry name" value="MutL_C_dimsub"/>
</dbReference>